<dbReference type="Gene3D" id="3.40.50.410">
    <property type="entry name" value="von Willebrand factor, type A domain"/>
    <property type="match status" value="1"/>
</dbReference>
<dbReference type="FunFam" id="3.40.50.410:FF:000015">
    <property type="entry name" value="General transcription factor IIH subunit 2"/>
    <property type="match status" value="1"/>
</dbReference>
<dbReference type="InterPro" id="IPR002035">
    <property type="entry name" value="VWF_A"/>
</dbReference>
<evidence type="ECO:0000256" key="2">
    <source>
        <dbReference type="ARBA" id="ARBA00006092"/>
    </source>
</evidence>
<gene>
    <name evidence="15" type="ORF">DIURU_004958</name>
</gene>
<feature type="region of interest" description="Disordered" evidence="13">
    <location>
        <begin position="29"/>
        <end position="59"/>
    </location>
</feature>
<dbReference type="VEuPathDB" id="FungiDB:DIURU_004958"/>
<keyword evidence="7 11" id="KW-0805">Transcription regulation</keyword>
<dbReference type="InterPro" id="IPR012170">
    <property type="entry name" value="TFIIH_SSL1/p44"/>
</dbReference>
<dbReference type="GeneID" id="54783609"/>
<dbReference type="InterPro" id="IPR036465">
    <property type="entry name" value="vWFA_dom_sf"/>
</dbReference>
<dbReference type="GO" id="GO:0008270">
    <property type="term" value="F:zinc ion binding"/>
    <property type="evidence" value="ECO:0007669"/>
    <property type="project" value="UniProtKB-UniRule"/>
</dbReference>
<keyword evidence="5" id="KW-0863">Zinc-finger</keyword>
<dbReference type="GO" id="GO:0000439">
    <property type="term" value="C:transcription factor TFIIH core complex"/>
    <property type="evidence" value="ECO:0007669"/>
    <property type="project" value="UniProtKB-UniRule"/>
</dbReference>
<evidence type="ECO:0000313" key="16">
    <source>
        <dbReference type="Proteomes" id="UP000449547"/>
    </source>
</evidence>
<evidence type="ECO:0000256" key="13">
    <source>
        <dbReference type="SAM" id="MobiDB-lite"/>
    </source>
</evidence>
<dbReference type="EMBL" id="SWFT01000149">
    <property type="protein sequence ID" value="KAA8898104.1"/>
    <property type="molecule type" value="Genomic_DNA"/>
</dbReference>
<dbReference type="Gene3D" id="3.30.40.10">
    <property type="entry name" value="Zinc/RING finger domain, C3HC4 (zinc finger)"/>
    <property type="match status" value="1"/>
</dbReference>
<evidence type="ECO:0000256" key="9">
    <source>
        <dbReference type="ARBA" id="ARBA00023204"/>
    </source>
</evidence>
<dbReference type="NCBIfam" id="TIGR00622">
    <property type="entry name" value="ssl1"/>
    <property type="match status" value="1"/>
</dbReference>
<evidence type="ECO:0000256" key="12">
    <source>
        <dbReference type="PIRSR" id="PIRSR015919-1"/>
    </source>
</evidence>
<keyword evidence="8 11" id="KW-0804">Transcription</keyword>
<evidence type="ECO:0000313" key="15">
    <source>
        <dbReference type="EMBL" id="KAA8898104.1"/>
    </source>
</evidence>
<organism evidence="15 16">
    <name type="scientific">Diutina rugosa</name>
    <name type="common">Yeast</name>
    <name type="synonym">Candida rugosa</name>
    <dbReference type="NCBI Taxonomy" id="5481"/>
    <lineage>
        <taxon>Eukaryota</taxon>
        <taxon>Fungi</taxon>
        <taxon>Dikarya</taxon>
        <taxon>Ascomycota</taxon>
        <taxon>Saccharomycotina</taxon>
        <taxon>Pichiomycetes</taxon>
        <taxon>Debaryomycetaceae</taxon>
        <taxon>Diutina</taxon>
    </lineage>
</organism>
<comment type="caution">
    <text evidence="15">The sequence shown here is derived from an EMBL/GenBank/DDBJ whole genome shotgun (WGS) entry which is preliminary data.</text>
</comment>
<keyword evidence="6 11" id="KW-0862">Zinc</keyword>
<evidence type="ECO:0000256" key="6">
    <source>
        <dbReference type="ARBA" id="ARBA00022833"/>
    </source>
</evidence>
<comment type="similarity">
    <text evidence="2 11">Belongs to the GTF2H2 family.</text>
</comment>
<proteinExistence type="inferred from homology"/>
<dbReference type="InterPro" id="IPR013087">
    <property type="entry name" value="Znf_C2H2_type"/>
</dbReference>
<dbReference type="PANTHER" id="PTHR12695:SF2">
    <property type="entry name" value="GENERAL TRANSCRIPTION FACTOR IIH SUBUNIT 2-RELATED"/>
    <property type="match status" value="1"/>
</dbReference>
<dbReference type="SUPFAM" id="SSF53300">
    <property type="entry name" value="vWA-like"/>
    <property type="match status" value="1"/>
</dbReference>
<feature type="zinc finger region" description="C4-type" evidence="12">
    <location>
        <begin position="425"/>
        <end position="442"/>
    </location>
</feature>
<dbReference type="GO" id="GO:0006289">
    <property type="term" value="P:nucleotide-excision repair"/>
    <property type="evidence" value="ECO:0007669"/>
    <property type="project" value="UniProtKB-UniRule"/>
</dbReference>
<dbReference type="InterPro" id="IPR004595">
    <property type="entry name" value="TFIIH_C1-like_dom"/>
</dbReference>
<sequence>MECSQVCAHPLRYSVLLKSHEAALHLNSSMDSSDEEFNPSRGGSPINHDDNFDDEPAESSHVKIRAAASNVKSGEISTLRGANGYSWEDEYQRTWDIGTDGSDQQSLEHIIRTMMESRKKKILKDSTPFQRGIIRTMILIIDGSSAMLEKDLRPTRMTLTLQYLTEFITEFFDQNPISQLGIIMMRNGVANLISEVSGSPQYHLERLRQLKLRQHNRYEPKGDPSLQNALEMARSMLKYRGQESKHSKEVLLIFGALFTSDPGNIHKTIDSLVKDDIKCKVIGLSAQVAICQELITKTNGGSMTTAIDKNYGVIMNEAHYKDLLMDCVNPLPISTEEKQKQSMEPKRDTSGVPLLRMGFPSKSQPNLGHSLNNAQFTIDYPVLSASHPTNGSDASNQVVSVTNTITTESASIADAGQSAVIGYNCPQCKNRVTNLPTICPVCGIMLILSTHLARSYHHLLPLAPYDEVPVASSYSSSTCEGCMLIFPTPQEVSSTDLKSSSRYQCKKCNHVYCIDCDVFIHETLHNCPGCENLISS</sequence>
<dbReference type="GO" id="GO:0006351">
    <property type="term" value="P:DNA-templated transcription"/>
    <property type="evidence" value="ECO:0007669"/>
    <property type="project" value="InterPro"/>
</dbReference>
<dbReference type="OMA" id="INWVEVP"/>
<evidence type="ECO:0000256" key="4">
    <source>
        <dbReference type="ARBA" id="ARBA00022763"/>
    </source>
</evidence>
<dbReference type="InterPro" id="IPR046349">
    <property type="entry name" value="C1-like_sf"/>
</dbReference>
<dbReference type="SMART" id="SM00327">
    <property type="entry name" value="VWA"/>
    <property type="match status" value="1"/>
</dbReference>
<keyword evidence="9" id="KW-0234">DNA repair</keyword>
<keyword evidence="4" id="KW-0227">DNA damage</keyword>
<keyword evidence="3 11" id="KW-0479">Metal-binding</keyword>
<keyword evidence="16" id="KW-1185">Reference proteome</keyword>
<evidence type="ECO:0000259" key="14">
    <source>
        <dbReference type="PROSITE" id="PS50234"/>
    </source>
</evidence>
<evidence type="ECO:0000256" key="10">
    <source>
        <dbReference type="ARBA" id="ARBA00023242"/>
    </source>
</evidence>
<dbReference type="InterPro" id="IPR007198">
    <property type="entry name" value="Ssl1-like"/>
</dbReference>
<protein>
    <recommendedName>
        <fullName evidence="11">General transcription and DNA repair factor IIH</fullName>
    </recommendedName>
</protein>
<dbReference type="InterPro" id="IPR013083">
    <property type="entry name" value="Znf_RING/FYVE/PHD"/>
</dbReference>
<dbReference type="PIRSF" id="PIRSF015919">
    <property type="entry name" value="TFIIH_SSL1"/>
    <property type="match status" value="1"/>
</dbReference>
<dbReference type="Pfam" id="PF07975">
    <property type="entry name" value="C1_4"/>
    <property type="match status" value="1"/>
</dbReference>
<dbReference type="SMART" id="SM01047">
    <property type="entry name" value="C1_4"/>
    <property type="match status" value="1"/>
</dbReference>
<evidence type="ECO:0000256" key="1">
    <source>
        <dbReference type="ARBA" id="ARBA00004123"/>
    </source>
</evidence>
<comment type="subcellular location">
    <subcellularLocation>
        <location evidence="1 11">Nucleus</location>
    </subcellularLocation>
</comment>
<name>A0A642UFQ9_DIURU</name>
<dbReference type="PROSITE" id="PS00028">
    <property type="entry name" value="ZINC_FINGER_C2H2_1"/>
    <property type="match status" value="2"/>
</dbReference>
<evidence type="ECO:0000256" key="8">
    <source>
        <dbReference type="ARBA" id="ARBA00023163"/>
    </source>
</evidence>
<dbReference type="SUPFAM" id="SSF57889">
    <property type="entry name" value="Cysteine-rich domain"/>
    <property type="match status" value="1"/>
</dbReference>
<dbReference type="Proteomes" id="UP000449547">
    <property type="component" value="Unassembled WGS sequence"/>
</dbReference>
<dbReference type="PROSITE" id="PS50234">
    <property type="entry name" value="VWFA"/>
    <property type="match status" value="1"/>
</dbReference>
<dbReference type="RefSeq" id="XP_034010361.1">
    <property type="nucleotide sequence ID" value="XM_034157887.1"/>
</dbReference>
<dbReference type="Pfam" id="PF04056">
    <property type="entry name" value="Ssl1"/>
    <property type="match status" value="1"/>
</dbReference>
<dbReference type="OrthoDB" id="284275at2759"/>
<accession>A0A642UFQ9</accession>
<reference evidence="15 16" key="1">
    <citation type="submission" date="2019-07" db="EMBL/GenBank/DDBJ databases">
        <title>Genome assembly of two rare yeast pathogens: Diutina rugosa and Trichomonascus ciferrii.</title>
        <authorList>
            <person name="Mixao V."/>
            <person name="Saus E."/>
            <person name="Hansen A."/>
            <person name="Lass-Flor C."/>
            <person name="Gabaldon T."/>
        </authorList>
    </citation>
    <scope>NUCLEOTIDE SEQUENCE [LARGE SCALE GENOMIC DNA]</scope>
    <source>
        <strain evidence="15 16">CBS 613</strain>
    </source>
</reference>
<dbReference type="GO" id="GO:0006357">
    <property type="term" value="P:regulation of transcription by RNA polymerase II"/>
    <property type="evidence" value="ECO:0007669"/>
    <property type="project" value="UniProtKB-UniRule"/>
</dbReference>
<dbReference type="AlphaFoldDB" id="A0A642UFQ9"/>
<evidence type="ECO:0000256" key="11">
    <source>
        <dbReference type="PIRNR" id="PIRNR015919"/>
    </source>
</evidence>
<dbReference type="GO" id="GO:0005675">
    <property type="term" value="C:transcription factor TFIIH holo complex"/>
    <property type="evidence" value="ECO:0007669"/>
    <property type="project" value="UniProtKB-UniRule"/>
</dbReference>
<evidence type="ECO:0000256" key="7">
    <source>
        <dbReference type="ARBA" id="ARBA00023015"/>
    </source>
</evidence>
<keyword evidence="10 11" id="KW-0539">Nucleus</keyword>
<evidence type="ECO:0000256" key="5">
    <source>
        <dbReference type="ARBA" id="ARBA00022771"/>
    </source>
</evidence>
<comment type="function">
    <text evidence="11">Component of the general transcription and DNA repair factor IIH (TFIIH) core complex, which is involved in general and transcription-coupled nucleotide excision repair (NER) of damaged DNA and, when complexed to TFIIK, in RNA transcription by RNA polymerase II.</text>
</comment>
<dbReference type="PANTHER" id="PTHR12695">
    <property type="entry name" value="GENERAL TRANSCRIPTION FACTOR IIH SUBUNIT 2"/>
    <property type="match status" value="1"/>
</dbReference>
<feature type="domain" description="VWFA" evidence="14">
    <location>
        <begin position="136"/>
        <end position="294"/>
    </location>
</feature>
<evidence type="ECO:0000256" key="3">
    <source>
        <dbReference type="ARBA" id="ARBA00022723"/>
    </source>
</evidence>